<feature type="compositionally biased region" description="Low complexity" evidence="1">
    <location>
        <begin position="103"/>
        <end position="116"/>
    </location>
</feature>
<dbReference type="EMBL" id="CP004354">
    <property type="protein sequence ID" value="AGG67724.1"/>
    <property type="molecule type" value="Genomic_DNA"/>
</dbReference>
<dbReference type="InterPro" id="IPR058692">
    <property type="entry name" value="Fn3_SaeA_2nd"/>
</dbReference>
<feature type="domain" description="SaeA first Fn3-like" evidence="2">
    <location>
        <begin position="199"/>
        <end position="286"/>
    </location>
</feature>
<protein>
    <submittedName>
        <fullName evidence="6">Uncharacterized protein</fullName>
    </submittedName>
</protein>
<accession>M1UNA5</accession>
<feature type="domain" description="SaeA fourth Fn3-like" evidence="5">
    <location>
        <begin position="498"/>
        <end position="591"/>
    </location>
</feature>
<dbReference type="InterPro" id="IPR058691">
    <property type="entry name" value="Fn3_SaeA_1st"/>
</dbReference>
<dbReference type="RefSeq" id="WP_015652150.1">
    <property type="nucleotide sequence ID" value="NC_020506.1"/>
</dbReference>
<gene>
    <name evidence="6" type="ORF">H924_11480</name>
</gene>
<reference evidence="6 7" key="1">
    <citation type="submission" date="2013-02" db="EMBL/GenBank/DDBJ databases">
        <title>The complete genome sequence of Corynebacterium callunae DSM 20147.</title>
        <authorList>
            <person name="Ruckert C."/>
            <person name="Albersmeier A."/>
            <person name="Kalinowski J."/>
        </authorList>
    </citation>
    <scope>NUCLEOTIDE SEQUENCE [LARGE SCALE GENOMIC DNA]</scope>
    <source>
        <strain evidence="6 7">DSM 20147</strain>
    </source>
</reference>
<dbReference type="InterPro" id="IPR058694">
    <property type="entry name" value="Fn3_SaeA_4th"/>
</dbReference>
<dbReference type="Pfam" id="PF25835">
    <property type="entry name" value="Fn3_SaeA_5th"/>
    <property type="match status" value="1"/>
</dbReference>
<dbReference type="Proteomes" id="UP000011760">
    <property type="component" value="Chromosome"/>
</dbReference>
<dbReference type="STRING" id="1121353.H924_11480"/>
<evidence type="ECO:0000256" key="1">
    <source>
        <dbReference type="SAM" id="MobiDB-lite"/>
    </source>
</evidence>
<feature type="domain" description="SaeA third Fn3-like" evidence="4">
    <location>
        <begin position="399"/>
        <end position="489"/>
    </location>
</feature>
<dbReference type="PATRIC" id="fig|1121353.3.peg.2344"/>
<dbReference type="Pfam" id="PF25833">
    <property type="entry name" value="Fn3_SaeA_3rd"/>
    <property type="match status" value="1"/>
</dbReference>
<dbReference type="HOGENOM" id="CLU_378003_0_0_11"/>
<name>M1UNA5_9CORY</name>
<evidence type="ECO:0000313" key="7">
    <source>
        <dbReference type="Proteomes" id="UP000011760"/>
    </source>
</evidence>
<feature type="compositionally biased region" description="Basic and acidic residues" evidence="1">
    <location>
        <begin position="92"/>
        <end position="102"/>
    </location>
</feature>
<organism evidence="6 7">
    <name type="scientific">Corynebacterium callunae DSM 20147</name>
    <dbReference type="NCBI Taxonomy" id="1121353"/>
    <lineage>
        <taxon>Bacteria</taxon>
        <taxon>Bacillati</taxon>
        <taxon>Actinomycetota</taxon>
        <taxon>Actinomycetes</taxon>
        <taxon>Mycobacteriales</taxon>
        <taxon>Corynebacteriaceae</taxon>
        <taxon>Corynebacterium</taxon>
    </lineage>
</organism>
<dbReference type="Pfam" id="PF25832">
    <property type="entry name" value="Fn3_SaeA_2nd"/>
    <property type="match status" value="1"/>
</dbReference>
<evidence type="ECO:0000313" key="6">
    <source>
        <dbReference type="EMBL" id="AGG67724.1"/>
    </source>
</evidence>
<keyword evidence="7" id="KW-1185">Reference proteome</keyword>
<evidence type="ECO:0000259" key="3">
    <source>
        <dbReference type="Pfam" id="PF25833"/>
    </source>
</evidence>
<dbReference type="eggNOG" id="ENOG50332MG">
    <property type="taxonomic scope" value="Bacteria"/>
</dbReference>
<feature type="region of interest" description="Disordered" evidence="1">
    <location>
        <begin position="92"/>
        <end position="165"/>
    </location>
</feature>
<evidence type="ECO:0000259" key="5">
    <source>
        <dbReference type="Pfam" id="PF25835"/>
    </source>
</evidence>
<evidence type="ECO:0000259" key="4">
    <source>
        <dbReference type="Pfam" id="PF25834"/>
    </source>
</evidence>
<proteinExistence type="predicted"/>
<dbReference type="Pfam" id="PF25834">
    <property type="entry name" value="Fn3_SaeA_4th"/>
    <property type="match status" value="1"/>
</dbReference>
<evidence type="ECO:0000259" key="2">
    <source>
        <dbReference type="Pfam" id="PF25832"/>
    </source>
</evidence>
<sequence length="733" mass="81686">MSTEYQILSAFRTWRDVARERYSADSLPEDEALIAAAENPELLKTGGQFPELLVWAKPLRRVVGYARVGTTDIIEDGSDPLLFQPDLSVEVPKAEPSEKTAEPEAPVEALVETPPAESKPTPRRHSRHREDNPAATAAKDILKATESGSRRGGKRRAKADNSAQEDKNLRSWAAFEFARLDAFARPEPLAGAGLRVVPDQQGGLSLDWELPELPQKKARLFRIVSDEQTFELDPDFGEHRAVTVGTKWVDSAPLTTAYRMYQVWMYEGNSEHDAVQSQPVLIGEKSYIHPISGIELSAAGSEVKGQWESAEHTHRVAVFAVPKNERLTLARRNEIATDTANLQGFRFQPQHRGREYKFVAQRFVTINGLELASAPSEEVTINVPAEVMAVPIQVVEKDDGFDTTFKVTWQPPHSGEVRIYRTATAPDPDLQFNEIEVDQLEGFGLARRDWANDLEGEKSSCTVTWPDDWYSIFITPVNVVGNQAQVGKTHSRVRVGAITNATLHERVNSQLLTFGWSEEAHEVTAVFGETGTGQHIGPTPETPGTSLVSIHQEAYQDEGGMRFPLPGPGDIALFASRVYEGHQIWGEPVVLHYRGVRQFSYQLQVIGGRLFLAIFSDRDQPASQQLDQFTLRIHRSRLPLEPEDGDEVLTRMIDGTTNEPDEAQFSPGISAGSLRPVDQQVVKYWEIDPQILSYPASSLMRLFIRQPADSMAPVNALIDPDPAQLRLNTWNRG</sequence>
<feature type="domain" description="SaeA second Fn3-like" evidence="3">
    <location>
        <begin position="293"/>
        <end position="379"/>
    </location>
</feature>
<dbReference type="OrthoDB" id="4362456at2"/>
<dbReference type="KEGG" id="ccn:H924_11480"/>
<dbReference type="AlphaFoldDB" id="M1UNA5"/>
<dbReference type="InterPro" id="IPR058693">
    <property type="entry name" value="Fn3_SaeA_3rd"/>
</dbReference>